<dbReference type="AlphaFoldDB" id="A7B5F6"/>
<dbReference type="Proteomes" id="UP000004410">
    <property type="component" value="Unassembled WGS sequence"/>
</dbReference>
<organism evidence="1 2">
    <name type="scientific">Mediterraneibacter gnavus (strain ATCC 29149 / DSM 114966 / JCM 6515 / VPI C7-9)</name>
    <name type="common">Ruminococcus gnavus</name>
    <dbReference type="NCBI Taxonomy" id="411470"/>
    <lineage>
        <taxon>Bacteria</taxon>
        <taxon>Bacillati</taxon>
        <taxon>Bacillota</taxon>
        <taxon>Clostridia</taxon>
        <taxon>Lachnospirales</taxon>
        <taxon>Lachnospiraceae</taxon>
        <taxon>Mediterraneibacter</taxon>
    </lineage>
</organism>
<proteinExistence type="predicted"/>
<comment type="caution">
    <text evidence="1">The sequence shown here is derived from an EMBL/GenBank/DDBJ whole genome shotgun (WGS) entry which is preliminary data.</text>
</comment>
<reference evidence="1 2" key="1">
    <citation type="submission" date="2007-04" db="EMBL/GenBank/DDBJ databases">
        <authorList>
            <person name="Fulton L."/>
            <person name="Clifton S."/>
            <person name="Fulton B."/>
            <person name="Xu J."/>
            <person name="Minx P."/>
            <person name="Pepin K.H."/>
            <person name="Johnson M."/>
            <person name="Thiruvilangam P."/>
            <person name="Bhonagiri V."/>
            <person name="Nash W.E."/>
            <person name="Mardis E.R."/>
            <person name="Wilson R.K."/>
        </authorList>
    </citation>
    <scope>NUCLEOTIDE SEQUENCE [LARGE SCALE GENOMIC DNA]</scope>
    <source>
        <strain evidence="1 2">ATCC 29149</strain>
    </source>
</reference>
<name>A7B5F6_MEDG7</name>
<gene>
    <name evidence="1" type="ORF">RUMGNA_02794</name>
</gene>
<dbReference type="EMBL" id="AAYG02000021">
    <property type="protein sequence ID" value="EDN76898.1"/>
    <property type="molecule type" value="Genomic_DNA"/>
</dbReference>
<accession>A7B5F6</accession>
<evidence type="ECO:0000313" key="2">
    <source>
        <dbReference type="Proteomes" id="UP000004410"/>
    </source>
</evidence>
<sequence length="39" mass="4660">MEGVLFLLSSIAIVHFDDMQKIYPFTYLPNKFLETRRKP</sequence>
<evidence type="ECO:0000313" key="1">
    <source>
        <dbReference type="EMBL" id="EDN76898.1"/>
    </source>
</evidence>
<reference evidence="1 2" key="2">
    <citation type="submission" date="2007-06" db="EMBL/GenBank/DDBJ databases">
        <title>Draft genome sequence of Ruminococcus gnavus (ATCC 29149).</title>
        <authorList>
            <person name="Sudarsanam P."/>
            <person name="Ley R."/>
            <person name="Guruge J."/>
            <person name="Turnbaugh P.J."/>
            <person name="Mahowald M."/>
            <person name="Liep D."/>
            <person name="Gordon J."/>
        </authorList>
    </citation>
    <scope>NUCLEOTIDE SEQUENCE [LARGE SCALE GENOMIC DNA]</scope>
    <source>
        <strain evidence="1 2">ATCC 29149</strain>
    </source>
</reference>
<dbReference type="PaxDb" id="411470-RUMGNA_02794"/>
<protein>
    <submittedName>
        <fullName evidence="1">Uncharacterized protein</fullName>
    </submittedName>
</protein>